<reference evidence="4 5" key="1">
    <citation type="journal article" date="2015" name="Stand. Genomic Sci.">
        <title>Genomic Encyclopedia of Bacterial and Archaeal Type Strains, Phase III: the genomes of soil and plant-associated and newly described type strains.</title>
        <authorList>
            <person name="Whitman W.B."/>
            <person name="Woyke T."/>
            <person name="Klenk H.P."/>
            <person name="Zhou Y."/>
            <person name="Lilburn T.G."/>
            <person name="Beck B.J."/>
            <person name="De Vos P."/>
            <person name="Vandamme P."/>
            <person name="Eisen J.A."/>
            <person name="Garrity G."/>
            <person name="Hugenholtz P."/>
            <person name="Kyrpides N.C."/>
        </authorList>
    </citation>
    <scope>NUCLEOTIDE SEQUENCE [LARGE SCALE GENOMIC DNA]</scope>
    <source>
        <strain evidence="4 5">CGMCC 1.10116</strain>
    </source>
</reference>
<keyword evidence="4" id="KW-0406">Ion transport</keyword>
<feature type="transmembrane region" description="Helical" evidence="2">
    <location>
        <begin position="20"/>
        <end position="38"/>
    </location>
</feature>
<keyword evidence="2" id="KW-0812">Transmembrane</keyword>
<evidence type="ECO:0000313" key="5">
    <source>
        <dbReference type="Proteomes" id="UP000315711"/>
    </source>
</evidence>
<feature type="domain" description="RCK N-terminal" evidence="3">
    <location>
        <begin position="115"/>
        <end position="240"/>
    </location>
</feature>
<dbReference type="RefSeq" id="WP_144451730.1">
    <property type="nucleotide sequence ID" value="NZ_VLKZ01000015.1"/>
</dbReference>
<keyword evidence="4" id="KW-0407">Ion channel</keyword>
<keyword evidence="5" id="KW-1185">Reference proteome</keyword>
<dbReference type="SUPFAM" id="SSF51735">
    <property type="entry name" value="NAD(P)-binding Rossmann-fold domains"/>
    <property type="match status" value="1"/>
</dbReference>
<dbReference type="Pfam" id="PF02254">
    <property type="entry name" value="TrkA_N"/>
    <property type="match status" value="1"/>
</dbReference>
<dbReference type="GO" id="GO:0034220">
    <property type="term" value="P:monoatomic ion transmembrane transport"/>
    <property type="evidence" value="ECO:0007669"/>
    <property type="project" value="UniProtKB-KW"/>
</dbReference>
<gene>
    <name evidence="4" type="ORF">IQ10_03561</name>
</gene>
<comment type="subcellular location">
    <subcellularLocation>
        <location evidence="1">Cell membrane</location>
        <topology evidence="1">Multi-pass membrane protein</topology>
    </subcellularLocation>
</comment>
<proteinExistence type="predicted"/>
<dbReference type="InterPro" id="IPR050721">
    <property type="entry name" value="Trk_Ktr_HKT_K-transport"/>
</dbReference>
<keyword evidence="2" id="KW-1133">Transmembrane helix</keyword>
<dbReference type="InterPro" id="IPR036291">
    <property type="entry name" value="NAD(P)-bd_dom_sf"/>
</dbReference>
<evidence type="ECO:0000259" key="3">
    <source>
        <dbReference type="PROSITE" id="PS51201"/>
    </source>
</evidence>
<comment type="caution">
    <text evidence="4">The sequence shown here is derived from an EMBL/GenBank/DDBJ whole genome shotgun (WGS) entry which is preliminary data.</text>
</comment>
<dbReference type="InterPro" id="IPR003148">
    <property type="entry name" value="RCK_N"/>
</dbReference>
<evidence type="ECO:0000256" key="1">
    <source>
        <dbReference type="ARBA" id="ARBA00004651"/>
    </source>
</evidence>
<dbReference type="PRINTS" id="PR00169">
    <property type="entry name" value="KCHANNEL"/>
</dbReference>
<evidence type="ECO:0000313" key="4">
    <source>
        <dbReference type="EMBL" id="TWI52954.1"/>
    </source>
</evidence>
<accession>A0A562Q8D5</accession>
<dbReference type="SUPFAM" id="SSF81324">
    <property type="entry name" value="Voltage-gated potassium channels"/>
    <property type="match status" value="1"/>
</dbReference>
<dbReference type="GO" id="GO:0006813">
    <property type="term" value="P:potassium ion transport"/>
    <property type="evidence" value="ECO:0007669"/>
    <property type="project" value="InterPro"/>
</dbReference>
<protein>
    <submittedName>
        <fullName evidence="4">Voltage-gated potassium channel</fullName>
    </submittedName>
</protein>
<keyword evidence="2" id="KW-0472">Membrane</keyword>
<dbReference type="Gene3D" id="3.40.50.720">
    <property type="entry name" value="NAD(P)-binding Rossmann-like Domain"/>
    <property type="match status" value="1"/>
</dbReference>
<evidence type="ECO:0000256" key="2">
    <source>
        <dbReference type="SAM" id="Phobius"/>
    </source>
</evidence>
<feature type="transmembrane region" description="Helical" evidence="2">
    <location>
        <begin position="74"/>
        <end position="99"/>
    </location>
</feature>
<dbReference type="OrthoDB" id="9785285at2"/>
<feature type="transmembrane region" description="Helical" evidence="2">
    <location>
        <begin position="44"/>
        <end position="62"/>
    </location>
</feature>
<dbReference type="Proteomes" id="UP000315711">
    <property type="component" value="Unassembled WGS sequence"/>
</dbReference>
<dbReference type="InterPro" id="IPR013099">
    <property type="entry name" value="K_chnl_dom"/>
</dbReference>
<dbReference type="AlphaFoldDB" id="A0A562Q8D5"/>
<dbReference type="PROSITE" id="PS51201">
    <property type="entry name" value="RCK_N"/>
    <property type="match status" value="1"/>
</dbReference>
<organism evidence="4 5">
    <name type="scientific">Halalkalibacter nanhaiisediminis</name>
    <dbReference type="NCBI Taxonomy" id="688079"/>
    <lineage>
        <taxon>Bacteria</taxon>
        <taxon>Bacillati</taxon>
        <taxon>Bacillota</taxon>
        <taxon>Bacilli</taxon>
        <taxon>Bacillales</taxon>
        <taxon>Bacillaceae</taxon>
        <taxon>Halalkalibacter</taxon>
    </lineage>
</organism>
<dbReference type="PANTHER" id="PTHR43833">
    <property type="entry name" value="POTASSIUM CHANNEL PROTEIN 2-RELATED-RELATED"/>
    <property type="match status" value="1"/>
</dbReference>
<dbReference type="Gene3D" id="1.10.287.70">
    <property type="match status" value="1"/>
</dbReference>
<dbReference type="GO" id="GO:0005886">
    <property type="term" value="C:plasma membrane"/>
    <property type="evidence" value="ECO:0007669"/>
    <property type="project" value="UniProtKB-SubCell"/>
</dbReference>
<dbReference type="Pfam" id="PF07885">
    <property type="entry name" value="Ion_trans_2"/>
    <property type="match status" value="1"/>
</dbReference>
<name>A0A562Q8D5_9BACI</name>
<keyword evidence="4" id="KW-0813">Transport</keyword>
<dbReference type="EMBL" id="VLKZ01000015">
    <property type="protein sequence ID" value="TWI52954.1"/>
    <property type="molecule type" value="Genomic_DNA"/>
</dbReference>
<dbReference type="PANTHER" id="PTHR43833:SF9">
    <property type="entry name" value="POTASSIUM CHANNEL PROTEIN YUGO-RELATED"/>
    <property type="match status" value="1"/>
</dbReference>
<sequence length="339" mass="37629">MPQWWILRTLFGKVSLLIKLFLAVMLTIVVGGGIVHLIEPVQFVHWFDGIWWAIVTIATVGYGDYAPESILGRLLGMTLMFVGVGFMTLLVSTVASAAFSTNQSTRFGELAFLGKDHVIIIGWNERSKHTIENINQAQPVTEIVLIDETLREAPKGYQKLHFVKGNSSEDAVLKQANIGLASSVVITAKHQGSEFASDARAILTTLAVKSQNPNVYTIVEILTREQLENARRAGADECIESTTLTGAVLVTSLLYHHMSDVLDDLLKFNQANQLSFQATPRKQIGYPFSQVIAAFYEEGTLLIGLKRNEQVLIHPPASMLIQENDELIVIERHFVNKSR</sequence>